<accession>A0A1H5JFW0</accession>
<organism evidence="1 2">
    <name type="scientific">Pseudomonas migulae</name>
    <dbReference type="NCBI Taxonomy" id="78543"/>
    <lineage>
        <taxon>Bacteria</taxon>
        <taxon>Pseudomonadati</taxon>
        <taxon>Pseudomonadota</taxon>
        <taxon>Gammaproteobacteria</taxon>
        <taxon>Pseudomonadales</taxon>
        <taxon>Pseudomonadaceae</taxon>
        <taxon>Pseudomonas</taxon>
    </lineage>
</organism>
<sequence length="219" mass="24286">MLRPSTFKSSIRLYGLVKQVSGAQAGLALTTRDSKGHPAVQAFVSRLDAEIMVRTCGDEGLQVRPLSQFFDPDSFLAANRGWLTLHIGCGFAAHTDRLIETDKRLRPMGWFIHADIGKWTPDHYVCWGEQLPRQLKATYDAAGLHHYNTLLNELDDATAYDLQWHTAEALNALPSGTCTTENPTQVALFDAIECRWCFAKSNAQGNSLHDTRVLQGGLS</sequence>
<dbReference type="EMBL" id="FNTY01000002">
    <property type="protein sequence ID" value="SEE51396.1"/>
    <property type="molecule type" value="Genomic_DNA"/>
</dbReference>
<reference evidence="1 2" key="1">
    <citation type="submission" date="2016-10" db="EMBL/GenBank/DDBJ databases">
        <authorList>
            <person name="de Groot N.N."/>
        </authorList>
    </citation>
    <scope>NUCLEOTIDE SEQUENCE [LARGE SCALE GENOMIC DNA]</scope>
    <source>
        <strain evidence="1 2">BS3662</strain>
    </source>
</reference>
<dbReference type="Proteomes" id="UP000198985">
    <property type="component" value="Unassembled WGS sequence"/>
</dbReference>
<gene>
    <name evidence="1" type="ORF">SAMN04490194_2563</name>
</gene>
<proteinExistence type="predicted"/>
<protein>
    <submittedName>
        <fullName evidence="1">Uncharacterized protein</fullName>
    </submittedName>
</protein>
<evidence type="ECO:0000313" key="1">
    <source>
        <dbReference type="EMBL" id="SEE51396.1"/>
    </source>
</evidence>
<dbReference type="RefSeq" id="WP_084323087.1">
    <property type="nucleotide sequence ID" value="NZ_FNTY01000002.1"/>
</dbReference>
<dbReference type="AlphaFoldDB" id="A0A1H5JFW0"/>
<name>A0A1H5JFW0_9PSED</name>
<evidence type="ECO:0000313" key="2">
    <source>
        <dbReference type="Proteomes" id="UP000198985"/>
    </source>
</evidence>